<feature type="domain" description="CHAT" evidence="1">
    <location>
        <begin position="2"/>
        <end position="170"/>
    </location>
</feature>
<sequence length="231" mass="25588">MLEWLWDAAVRPILGELGFLEPPSDDSWPRVWWIPTGPLSLLPLHAAGRPFPHSTESALDRVVSSYSSSVKALLYSRQNSQNKDLDFVSGEALLVSMHTTPTYSDLVFAEEEVKKMADILPDSIRKVTLNRPSRDDVMAGLNTCTIFHFAGHGESHPPQHPKTPAVCLRNTRIEPKVRFHPGGRDLLRPTANSCQLRTTQPGIPGSRRLSHLILHSISVAASQIYAHACSC</sequence>
<protein>
    <recommendedName>
        <fullName evidence="1">CHAT domain-containing protein</fullName>
    </recommendedName>
</protein>
<evidence type="ECO:0000313" key="3">
    <source>
        <dbReference type="Proteomes" id="UP001172101"/>
    </source>
</evidence>
<dbReference type="Proteomes" id="UP001172101">
    <property type="component" value="Unassembled WGS sequence"/>
</dbReference>
<accession>A0AA39ZZN5</accession>
<keyword evidence="3" id="KW-1185">Reference proteome</keyword>
<gene>
    <name evidence="2" type="ORF">B0T26DRAFT_727329</name>
</gene>
<dbReference type="EMBL" id="JAUIRO010000007">
    <property type="protein sequence ID" value="KAK0706616.1"/>
    <property type="molecule type" value="Genomic_DNA"/>
</dbReference>
<dbReference type="Pfam" id="PF12770">
    <property type="entry name" value="CHAT"/>
    <property type="match status" value="1"/>
</dbReference>
<organism evidence="2 3">
    <name type="scientific">Lasiosphaeria miniovina</name>
    <dbReference type="NCBI Taxonomy" id="1954250"/>
    <lineage>
        <taxon>Eukaryota</taxon>
        <taxon>Fungi</taxon>
        <taxon>Dikarya</taxon>
        <taxon>Ascomycota</taxon>
        <taxon>Pezizomycotina</taxon>
        <taxon>Sordariomycetes</taxon>
        <taxon>Sordariomycetidae</taxon>
        <taxon>Sordariales</taxon>
        <taxon>Lasiosphaeriaceae</taxon>
        <taxon>Lasiosphaeria</taxon>
    </lineage>
</organism>
<evidence type="ECO:0000313" key="2">
    <source>
        <dbReference type="EMBL" id="KAK0706616.1"/>
    </source>
</evidence>
<dbReference type="GeneID" id="85326125"/>
<dbReference type="AlphaFoldDB" id="A0AA39ZZN5"/>
<name>A0AA39ZZN5_9PEZI</name>
<evidence type="ECO:0000259" key="1">
    <source>
        <dbReference type="Pfam" id="PF12770"/>
    </source>
</evidence>
<reference evidence="2" key="1">
    <citation type="submission" date="2023-06" db="EMBL/GenBank/DDBJ databases">
        <title>Genome-scale phylogeny and comparative genomics of the fungal order Sordariales.</title>
        <authorList>
            <consortium name="Lawrence Berkeley National Laboratory"/>
            <person name="Hensen N."/>
            <person name="Bonometti L."/>
            <person name="Westerberg I."/>
            <person name="Brannstrom I.O."/>
            <person name="Guillou S."/>
            <person name="Cros-Aarteil S."/>
            <person name="Calhoun S."/>
            <person name="Haridas S."/>
            <person name="Kuo A."/>
            <person name="Mondo S."/>
            <person name="Pangilinan J."/>
            <person name="Riley R."/>
            <person name="LaButti K."/>
            <person name="Andreopoulos B."/>
            <person name="Lipzen A."/>
            <person name="Chen C."/>
            <person name="Yanf M."/>
            <person name="Daum C."/>
            <person name="Ng V."/>
            <person name="Clum A."/>
            <person name="Steindorff A."/>
            <person name="Ohm R."/>
            <person name="Martin F."/>
            <person name="Silar P."/>
            <person name="Natvig D."/>
            <person name="Lalanne C."/>
            <person name="Gautier V."/>
            <person name="Ament-velasquez S.L."/>
            <person name="Kruys A."/>
            <person name="Hutchinson M.I."/>
            <person name="Powell A.J."/>
            <person name="Barry K."/>
            <person name="Miller A.N."/>
            <person name="Grigoriev I.V."/>
            <person name="Debuchy R."/>
            <person name="Gladieux P."/>
            <person name="Thoren M.H."/>
            <person name="Johannesson H."/>
        </authorList>
    </citation>
    <scope>NUCLEOTIDE SEQUENCE</scope>
    <source>
        <strain evidence="2">SMH2392-1A</strain>
    </source>
</reference>
<dbReference type="InterPro" id="IPR024983">
    <property type="entry name" value="CHAT_dom"/>
</dbReference>
<proteinExistence type="predicted"/>
<comment type="caution">
    <text evidence="2">The sequence shown here is derived from an EMBL/GenBank/DDBJ whole genome shotgun (WGS) entry which is preliminary data.</text>
</comment>
<dbReference type="RefSeq" id="XP_060291710.1">
    <property type="nucleotide sequence ID" value="XM_060442855.1"/>
</dbReference>